<protein>
    <recommendedName>
        <fullName evidence="3">PurE domain-containing protein</fullName>
    </recommendedName>
</protein>
<dbReference type="AlphaFoldDB" id="A0A1N7INC9"/>
<proteinExistence type="predicted"/>
<dbReference type="PANTHER" id="PTHR43064:SF1">
    <property type="entry name" value="SLL1489 PROTEIN"/>
    <property type="match status" value="1"/>
</dbReference>
<accession>A0A1N7INC9</accession>
<dbReference type="EMBL" id="FTOC01000001">
    <property type="protein sequence ID" value="SIS38570.1"/>
    <property type="molecule type" value="Genomic_DNA"/>
</dbReference>
<organism evidence="1 2">
    <name type="scientific">Salimicrobium flavidum</name>
    <dbReference type="NCBI Taxonomy" id="570947"/>
    <lineage>
        <taxon>Bacteria</taxon>
        <taxon>Bacillati</taxon>
        <taxon>Bacillota</taxon>
        <taxon>Bacilli</taxon>
        <taxon>Bacillales</taxon>
        <taxon>Bacillaceae</taxon>
        <taxon>Salimicrobium</taxon>
    </lineage>
</organism>
<evidence type="ECO:0000313" key="1">
    <source>
        <dbReference type="EMBL" id="SIS38570.1"/>
    </source>
</evidence>
<dbReference type="InterPro" id="IPR039476">
    <property type="entry name" value="P2CMN_synthase_LarB"/>
</dbReference>
<evidence type="ECO:0000313" key="2">
    <source>
        <dbReference type="Proteomes" id="UP000187608"/>
    </source>
</evidence>
<dbReference type="Gene3D" id="3.40.50.1970">
    <property type="match status" value="1"/>
</dbReference>
<sequence>MDEILKALEAGELSVDEAKGNLLTYDNLGFAKVDNAREARTGFPEVIYGGGKTAEEISEILTSLKQHSDVLLATRIDEDKKEVILNSHPDCTYDKRAGVIYKKRETKEKEAYIAVICAGTSDLPVAEEAASTAEVFGARVERIYDVGVAGLHRLLGELGRIRPACASILVA</sequence>
<dbReference type="PANTHER" id="PTHR43064">
    <property type="entry name" value="PHOSPHORIBOSYLAMINOIMIDAZOLE CARBOXYLASE-RELATED"/>
    <property type="match status" value="1"/>
</dbReference>
<dbReference type="Proteomes" id="UP000187608">
    <property type="component" value="Unassembled WGS sequence"/>
</dbReference>
<name>A0A1N7INC9_9BACI</name>
<dbReference type="STRING" id="570947.SAMN05421687_101626"/>
<dbReference type="GO" id="GO:0016787">
    <property type="term" value="F:hydrolase activity"/>
    <property type="evidence" value="ECO:0007669"/>
    <property type="project" value="InterPro"/>
</dbReference>
<evidence type="ECO:0008006" key="3">
    <source>
        <dbReference type="Google" id="ProtNLM"/>
    </source>
</evidence>
<reference evidence="2" key="1">
    <citation type="submission" date="2017-01" db="EMBL/GenBank/DDBJ databases">
        <authorList>
            <person name="Varghese N."/>
            <person name="Submissions S."/>
        </authorList>
    </citation>
    <scope>NUCLEOTIDE SEQUENCE [LARGE SCALE GENOMIC DNA]</scope>
    <source>
        <strain evidence="2">DSM 23127</strain>
    </source>
</reference>
<dbReference type="SUPFAM" id="SSF52255">
    <property type="entry name" value="N5-CAIR mutase (phosphoribosylaminoimidazole carboxylase, PurE)"/>
    <property type="match status" value="1"/>
</dbReference>
<keyword evidence="2" id="KW-1185">Reference proteome</keyword>
<gene>
    <name evidence="1" type="ORF">SAMN05421687_101626</name>
</gene>